<keyword evidence="2" id="KW-1185">Reference proteome</keyword>
<dbReference type="EMBL" id="CM042052">
    <property type="protein sequence ID" value="KAI3719254.1"/>
    <property type="molecule type" value="Genomic_DNA"/>
</dbReference>
<reference evidence="2" key="1">
    <citation type="journal article" date="2022" name="Mol. Ecol. Resour.">
        <title>The genomes of chicory, endive, great burdock and yacon provide insights into Asteraceae palaeo-polyploidization history and plant inulin production.</title>
        <authorList>
            <person name="Fan W."/>
            <person name="Wang S."/>
            <person name="Wang H."/>
            <person name="Wang A."/>
            <person name="Jiang F."/>
            <person name="Liu H."/>
            <person name="Zhao H."/>
            <person name="Xu D."/>
            <person name="Zhang Y."/>
        </authorList>
    </citation>
    <scope>NUCLEOTIDE SEQUENCE [LARGE SCALE GENOMIC DNA]</scope>
    <source>
        <strain evidence="2">cv. Niubang</strain>
    </source>
</reference>
<proteinExistence type="predicted"/>
<dbReference type="Proteomes" id="UP001055879">
    <property type="component" value="Linkage Group LG06"/>
</dbReference>
<reference evidence="1 2" key="2">
    <citation type="journal article" date="2022" name="Mol. Ecol. Resour.">
        <title>The genomes of chicory, endive, great burdock and yacon provide insights into Asteraceae paleo-polyploidization history and plant inulin production.</title>
        <authorList>
            <person name="Fan W."/>
            <person name="Wang S."/>
            <person name="Wang H."/>
            <person name="Wang A."/>
            <person name="Jiang F."/>
            <person name="Liu H."/>
            <person name="Zhao H."/>
            <person name="Xu D."/>
            <person name="Zhang Y."/>
        </authorList>
    </citation>
    <scope>NUCLEOTIDE SEQUENCE [LARGE SCALE GENOMIC DNA]</scope>
    <source>
        <strain evidence="2">cv. Niubang</strain>
    </source>
</reference>
<protein>
    <submittedName>
        <fullName evidence="1">Uncharacterized protein</fullName>
    </submittedName>
</protein>
<gene>
    <name evidence="1" type="ORF">L6452_20149</name>
</gene>
<accession>A0ACB9BA32</accession>
<organism evidence="1 2">
    <name type="scientific">Arctium lappa</name>
    <name type="common">Greater burdock</name>
    <name type="synonym">Lappa major</name>
    <dbReference type="NCBI Taxonomy" id="4217"/>
    <lineage>
        <taxon>Eukaryota</taxon>
        <taxon>Viridiplantae</taxon>
        <taxon>Streptophyta</taxon>
        <taxon>Embryophyta</taxon>
        <taxon>Tracheophyta</taxon>
        <taxon>Spermatophyta</taxon>
        <taxon>Magnoliopsida</taxon>
        <taxon>eudicotyledons</taxon>
        <taxon>Gunneridae</taxon>
        <taxon>Pentapetalae</taxon>
        <taxon>asterids</taxon>
        <taxon>campanulids</taxon>
        <taxon>Asterales</taxon>
        <taxon>Asteraceae</taxon>
        <taxon>Carduoideae</taxon>
        <taxon>Cardueae</taxon>
        <taxon>Arctiinae</taxon>
        <taxon>Arctium</taxon>
    </lineage>
</organism>
<name>A0ACB9BA32_ARCLA</name>
<evidence type="ECO:0000313" key="1">
    <source>
        <dbReference type="EMBL" id="KAI3719254.1"/>
    </source>
</evidence>
<sequence>MSYFVKCRVNYETINFYRTSGSPEVLSQSFVERSSSRFLNLDLKSEPQPPRFALGFTINNQNSAKASKHHCLRIIRQKSLFVTIEISTHSFYISLLPFGFIVSDAEERDFKLLMRK</sequence>
<comment type="caution">
    <text evidence="1">The sequence shown here is derived from an EMBL/GenBank/DDBJ whole genome shotgun (WGS) entry which is preliminary data.</text>
</comment>
<evidence type="ECO:0000313" key="2">
    <source>
        <dbReference type="Proteomes" id="UP001055879"/>
    </source>
</evidence>